<dbReference type="Proteomes" id="UP000253426">
    <property type="component" value="Unassembled WGS sequence"/>
</dbReference>
<dbReference type="PANTHER" id="PTHR37422">
    <property type="entry name" value="TEICHURONIC ACID BIOSYNTHESIS PROTEIN TUAE"/>
    <property type="match status" value="1"/>
</dbReference>
<dbReference type="InterPro" id="IPR051533">
    <property type="entry name" value="WaaL-like"/>
</dbReference>
<name>A0A366HVL2_9BACT</name>
<dbReference type="InterPro" id="IPR007016">
    <property type="entry name" value="O-antigen_ligase-rel_domated"/>
</dbReference>
<feature type="transmembrane region" description="Helical" evidence="5">
    <location>
        <begin position="468"/>
        <end position="488"/>
    </location>
</feature>
<evidence type="ECO:0000256" key="4">
    <source>
        <dbReference type="ARBA" id="ARBA00023136"/>
    </source>
</evidence>
<keyword evidence="4 5" id="KW-0472">Membrane</keyword>
<dbReference type="AlphaFoldDB" id="A0A366HVL2"/>
<protein>
    <submittedName>
        <fullName evidence="7">O-antigen ligase</fullName>
    </submittedName>
</protein>
<keyword evidence="3 5" id="KW-1133">Transmembrane helix</keyword>
<dbReference type="Pfam" id="PF04932">
    <property type="entry name" value="Wzy_C"/>
    <property type="match status" value="1"/>
</dbReference>
<keyword evidence="8" id="KW-1185">Reference proteome</keyword>
<feature type="transmembrane region" description="Helical" evidence="5">
    <location>
        <begin position="110"/>
        <end position="129"/>
    </location>
</feature>
<dbReference type="GO" id="GO:0016020">
    <property type="term" value="C:membrane"/>
    <property type="evidence" value="ECO:0007669"/>
    <property type="project" value="UniProtKB-SubCell"/>
</dbReference>
<organism evidence="7 8">
    <name type="scientific">Roseimicrobium gellanilyticum</name>
    <dbReference type="NCBI Taxonomy" id="748857"/>
    <lineage>
        <taxon>Bacteria</taxon>
        <taxon>Pseudomonadati</taxon>
        <taxon>Verrucomicrobiota</taxon>
        <taxon>Verrucomicrobiia</taxon>
        <taxon>Verrucomicrobiales</taxon>
        <taxon>Verrucomicrobiaceae</taxon>
        <taxon>Roseimicrobium</taxon>
    </lineage>
</organism>
<comment type="caution">
    <text evidence="7">The sequence shown here is derived from an EMBL/GenBank/DDBJ whole genome shotgun (WGS) entry which is preliminary data.</text>
</comment>
<keyword evidence="7" id="KW-0436">Ligase</keyword>
<evidence type="ECO:0000313" key="7">
    <source>
        <dbReference type="EMBL" id="RBP48137.1"/>
    </source>
</evidence>
<dbReference type="PANTHER" id="PTHR37422:SF17">
    <property type="entry name" value="O-ANTIGEN LIGASE"/>
    <property type="match status" value="1"/>
</dbReference>
<accession>A0A366HVL2</accession>
<evidence type="ECO:0000313" key="8">
    <source>
        <dbReference type="Proteomes" id="UP000253426"/>
    </source>
</evidence>
<gene>
    <name evidence="7" type="ORF">DES53_101937</name>
</gene>
<feature type="transmembrane region" description="Helical" evidence="5">
    <location>
        <begin position="203"/>
        <end position="219"/>
    </location>
</feature>
<evidence type="ECO:0000256" key="3">
    <source>
        <dbReference type="ARBA" id="ARBA00022989"/>
    </source>
</evidence>
<evidence type="ECO:0000259" key="6">
    <source>
        <dbReference type="Pfam" id="PF04932"/>
    </source>
</evidence>
<dbReference type="GO" id="GO:0016874">
    <property type="term" value="F:ligase activity"/>
    <property type="evidence" value="ECO:0007669"/>
    <property type="project" value="UniProtKB-KW"/>
</dbReference>
<feature type="transmembrane region" description="Helical" evidence="5">
    <location>
        <begin position="24"/>
        <end position="43"/>
    </location>
</feature>
<sequence>MDFFAIVLVLLIYFIRPQDWMPGIIGMGIVTPVMILAMATMVVRARNLNRPLKFIVTPQDWAMLAYYAFIVWTSPDPTGALKGAFPLFAFYFVTVQALDTPGRLHKYMKYWLAALVVLAAFGVGSLYGWDITGAAGMTAANKGRLAIGTWMHNNPNALGHSVILVLPMSYFLFFWRSSMTNRLIASGLSSLAFHCVMKTESKGAFLAGFIVFVLAYAFGRSKIFQILLVSAAVAGSGAVLSIMPRMAEMGSLKSDEGVQGRLLAWEIARTASRQHLFSGQGWKTFKATIRWEKMSIPKATHSSYVQVGAELGRGGIFLYMGLIWLGLKSLIRCKALDEEGERCRKCLFGLVVAYAISNWMIDRAYHTEFFFFMAGTSAFHRLYLLRKPEEVEEVKTVDQSLRPPVRALQPPIRLIPEFLPPAVAVSGPAFPRMAVSGWAMGHDPTVKRGAEPVESGPRLPRWVLRPTIVDALVAASGTWAVFAFWDYILKTMLY</sequence>
<reference evidence="7 8" key="1">
    <citation type="submission" date="2018-06" db="EMBL/GenBank/DDBJ databases">
        <title>Genomic Encyclopedia of Type Strains, Phase IV (KMG-IV): sequencing the most valuable type-strain genomes for metagenomic binning, comparative biology and taxonomic classification.</title>
        <authorList>
            <person name="Goeker M."/>
        </authorList>
    </citation>
    <scope>NUCLEOTIDE SEQUENCE [LARGE SCALE GENOMIC DNA]</scope>
    <source>
        <strain evidence="7 8">DSM 25532</strain>
    </source>
</reference>
<proteinExistence type="predicted"/>
<evidence type="ECO:0000256" key="2">
    <source>
        <dbReference type="ARBA" id="ARBA00022692"/>
    </source>
</evidence>
<feature type="transmembrane region" description="Helical" evidence="5">
    <location>
        <begin position="225"/>
        <end position="243"/>
    </location>
</feature>
<evidence type="ECO:0000256" key="5">
    <source>
        <dbReference type="SAM" id="Phobius"/>
    </source>
</evidence>
<feature type="transmembrane region" description="Helical" evidence="5">
    <location>
        <begin position="157"/>
        <end position="175"/>
    </location>
</feature>
<dbReference type="EMBL" id="QNRR01000001">
    <property type="protein sequence ID" value="RBP48137.1"/>
    <property type="molecule type" value="Genomic_DNA"/>
</dbReference>
<comment type="subcellular location">
    <subcellularLocation>
        <location evidence="1">Membrane</location>
        <topology evidence="1">Multi-pass membrane protein</topology>
    </subcellularLocation>
</comment>
<feature type="domain" description="O-antigen ligase-related" evidence="6">
    <location>
        <begin position="191"/>
        <end position="320"/>
    </location>
</feature>
<evidence type="ECO:0000256" key="1">
    <source>
        <dbReference type="ARBA" id="ARBA00004141"/>
    </source>
</evidence>
<keyword evidence="2 5" id="KW-0812">Transmembrane</keyword>